<dbReference type="HOGENOM" id="CLU_1186112_0_0_1"/>
<dbReference type="Proteomes" id="UP000000304">
    <property type="component" value="Chromosome 3R"/>
</dbReference>
<dbReference type="EMBL" id="CM000364">
    <property type="protein sequence ID" value="EDX11612.1"/>
    <property type="molecule type" value="Genomic_DNA"/>
</dbReference>
<organism evidence="2 3">
    <name type="scientific">Drosophila simulans</name>
    <name type="common">Fruit fly</name>
    <dbReference type="NCBI Taxonomy" id="7240"/>
    <lineage>
        <taxon>Eukaryota</taxon>
        <taxon>Metazoa</taxon>
        <taxon>Ecdysozoa</taxon>
        <taxon>Arthropoda</taxon>
        <taxon>Hexapoda</taxon>
        <taxon>Insecta</taxon>
        <taxon>Pterygota</taxon>
        <taxon>Neoptera</taxon>
        <taxon>Endopterygota</taxon>
        <taxon>Diptera</taxon>
        <taxon>Brachycera</taxon>
        <taxon>Muscomorpha</taxon>
        <taxon>Ephydroidea</taxon>
        <taxon>Drosophilidae</taxon>
        <taxon>Drosophila</taxon>
        <taxon>Sophophora</taxon>
    </lineage>
</organism>
<gene>
    <name evidence="2" type="primary">Dsim\GD19735</name>
    <name evidence="2" type="ORF">Dsim_GD19735</name>
</gene>
<evidence type="ECO:0000313" key="3">
    <source>
        <dbReference type="Proteomes" id="UP000000304"/>
    </source>
</evidence>
<name>B4QVI7_DROSI</name>
<dbReference type="AlphaFoldDB" id="B4QVI7"/>
<feature type="region of interest" description="Disordered" evidence="1">
    <location>
        <begin position="127"/>
        <end position="147"/>
    </location>
</feature>
<reference evidence="2 3" key="1">
    <citation type="journal article" date="2007" name="Nature">
        <title>Evolution of genes and genomes on the Drosophila phylogeny.</title>
        <authorList>
            <consortium name="Drosophila 12 Genomes Consortium"/>
            <person name="Clark A.G."/>
            <person name="Eisen M.B."/>
            <person name="Smith D.R."/>
            <person name="Bergman C.M."/>
            <person name="Oliver B."/>
            <person name="Markow T.A."/>
            <person name="Kaufman T.C."/>
            <person name="Kellis M."/>
            <person name="Gelbart W."/>
            <person name="Iyer V.N."/>
            <person name="Pollard D.A."/>
            <person name="Sackton T.B."/>
            <person name="Larracuente A.M."/>
            <person name="Singh N.D."/>
            <person name="Abad J.P."/>
            <person name="Abt D.N."/>
            <person name="Adryan B."/>
            <person name="Aguade M."/>
            <person name="Akashi H."/>
            <person name="Anderson W.W."/>
            <person name="Aquadro C.F."/>
            <person name="Ardell D.H."/>
            <person name="Arguello R."/>
            <person name="Artieri C.G."/>
            <person name="Barbash D.A."/>
            <person name="Barker D."/>
            <person name="Barsanti P."/>
            <person name="Batterham P."/>
            <person name="Batzoglou S."/>
            <person name="Begun D."/>
            <person name="Bhutkar A."/>
            <person name="Blanco E."/>
            <person name="Bosak S.A."/>
            <person name="Bradley R.K."/>
            <person name="Brand A.D."/>
            <person name="Brent M.R."/>
            <person name="Brooks A.N."/>
            <person name="Brown R.H."/>
            <person name="Butlin R.K."/>
            <person name="Caggese C."/>
            <person name="Calvi B.R."/>
            <person name="Bernardo de Carvalho A."/>
            <person name="Caspi A."/>
            <person name="Castrezana S."/>
            <person name="Celniker S.E."/>
            <person name="Chang J.L."/>
            <person name="Chapple C."/>
            <person name="Chatterji S."/>
            <person name="Chinwalla A."/>
            <person name="Civetta A."/>
            <person name="Clifton S.W."/>
            <person name="Comeron J.M."/>
            <person name="Costello J.C."/>
            <person name="Coyne J.A."/>
            <person name="Daub J."/>
            <person name="David R.G."/>
            <person name="Delcher A.L."/>
            <person name="Delehaunty K."/>
            <person name="Do C.B."/>
            <person name="Ebling H."/>
            <person name="Edwards K."/>
            <person name="Eickbush T."/>
            <person name="Evans J.D."/>
            <person name="Filipski A."/>
            <person name="Findeiss S."/>
            <person name="Freyhult E."/>
            <person name="Fulton L."/>
            <person name="Fulton R."/>
            <person name="Garcia A.C."/>
            <person name="Gardiner A."/>
            <person name="Garfield D.A."/>
            <person name="Garvin B.E."/>
            <person name="Gibson G."/>
            <person name="Gilbert D."/>
            <person name="Gnerre S."/>
            <person name="Godfrey J."/>
            <person name="Good R."/>
            <person name="Gotea V."/>
            <person name="Gravely B."/>
            <person name="Greenberg A.J."/>
            <person name="Griffiths-Jones S."/>
            <person name="Gross S."/>
            <person name="Guigo R."/>
            <person name="Gustafson E.A."/>
            <person name="Haerty W."/>
            <person name="Hahn M.W."/>
            <person name="Halligan D.L."/>
            <person name="Halpern A.L."/>
            <person name="Halter G.M."/>
            <person name="Han M.V."/>
            <person name="Heger A."/>
            <person name="Hillier L."/>
            <person name="Hinrichs A.S."/>
            <person name="Holmes I."/>
            <person name="Hoskins R.A."/>
            <person name="Hubisz M.J."/>
            <person name="Hultmark D."/>
            <person name="Huntley M.A."/>
            <person name="Jaffe D.B."/>
            <person name="Jagadeeshan S."/>
            <person name="Jeck W.R."/>
            <person name="Johnson J."/>
            <person name="Jones C.D."/>
            <person name="Jordan W.C."/>
            <person name="Karpen G.H."/>
            <person name="Kataoka E."/>
            <person name="Keightley P.D."/>
            <person name="Kheradpour P."/>
            <person name="Kirkness E.F."/>
            <person name="Koerich L.B."/>
            <person name="Kristiansen K."/>
            <person name="Kudrna D."/>
            <person name="Kulathinal R.J."/>
            <person name="Kumar S."/>
            <person name="Kwok R."/>
            <person name="Lander E."/>
            <person name="Langley C.H."/>
            <person name="Lapoint R."/>
            <person name="Lazzaro B.P."/>
            <person name="Lee S.J."/>
            <person name="Levesque L."/>
            <person name="Li R."/>
            <person name="Lin C.F."/>
            <person name="Lin M.F."/>
            <person name="Lindblad-Toh K."/>
            <person name="Llopart A."/>
            <person name="Long M."/>
            <person name="Low L."/>
            <person name="Lozovsky E."/>
            <person name="Lu J."/>
            <person name="Luo M."/>
            <person name="Machado C.A."/>
            <person name="Makalowski W."/>
            <person name="Marzo M."/>
            <person name="Matsuda M."/>
            <person name="Matzkin L."/>
            <person name="McAllister B."/>
            <person name="McBride C.S."/>
            <person name="McKernan B."/>
            <person name="McKernan K."/>
            <person name="Mendez-Lago M."/>
            <person name="Minx P."/>
            <person name="Mollenhauer M.U."/>
            <person name="Montooth K."/>
            <person name="Mount S.M."/>
            <person name="Mu X."/>
            <person name="Myers E."/>
            <person name="Negre B."/>
            <person name="Newfeld S."/>
            <person name="Nielsen R."/>
            <person name="Noor M.A."/>
            <person name="O'Grady P."/>
            <person name="Pachter L."/>
            <person name="Papaceit M."/>
            <person name="Parisi M.J."/>
            <person name="Parisi M."/>
            <person name="Parts L."/>
            <person name="Pedersen J.S."/>
            <person name="Pesole G."/>
            <person name="Phillippy A.M."/>
            <person name="Ponting C.P."/>
            <person name="Pop M."/>
            <person name="Porcelli D."/>
            <person name="Powell J.R."/>
            <person name="Prohaska S."/>
            <person name="Pruitt K."/>
            <person name="Puig M."/>
            <person name="Quesneville H."/>
            <person name="Ram K.R."/>
            <person name="Rand D."/>
            <person name="Rasmussen M.D."/>
            <person name="Reed L.K."/>
            <person name="Reenan R."/>
            <person name="Reily A."/>
            <person name="Remington K.A."/>
            <person name="Rieger T.T."/>
            <person name="Ritchie M.G."/>
            <person name="Robin C."/>
            <person name="Rogers Y.H."/>
            <person name="Rohde C."/>
            <person name="Rozas J."/>
            <person name="Rubenfield M.J."/>
            <person name="Ruiz A."/>
            <person name="Russo S."/>
            <person name="Salzberg S.L."/>
            <person name="Sanchez-Gracia A."/>
            <person name="Saranga D.J."/>
            <person name="Sato H."/>
            <person name="Schaeffer S.W."/>
            <person name="Schatz M.C."/>
            <person name="Schlenke T."/>
            <person name="Schwartz R."/>
            <person name="Segarra C."/>
            <person name="Singh R.S."/>
            <person name="Sirot L."/>
            <person name="Sirota M."/>
            <person name="Sisneros N.B."/>
            <person name="Smith C.D."/>
            <person name="Smith T.F."/>
            <person name="Spieth J."/>
            <person name="Stage D.E."/>
            <person name="Stark A."/>
            <person name="Stephan W."/>
            <person name="Strausberg R.L."/>
            <person name="Strempel S."/>
            <person name="Sturgill D."/>
            <person name="Sutton G."/>
            <person name="Sutton G.G."/>
            <person name="Tao W."/>
            <person name="Teichmann S."/>
            <person name="Tobari Y.N."/>
            <person name="Tomimura Y."/>
            <person name="Tsolas J.M."/>
            <person name="Valente V.L."/>
            <person name="Venter E."/>
            <person name="Venter J.C."/>
            <person name="Vicario S."/>
            <person name="Vieira F.G."/>
            <person name="Vilella A.J."/>
            <person name="Villasante A."/>
            <person name="Walenz B."/>
            <person name="Wang J."/>
            <person name="Wasserman M."/>
            <person name="Watts T."/>
            <person name="Wilson D."/>
            <person name="Wilson R.K."/>
            <person name="Wing R.A."/>
            <person name="Wolfner M.F."/>
            <person name="Wong A."/>
            <person name="Wong G.K."/>
            <person name="Wu C.I."/>
            <person name="Wu G."/>
            <person name="Yamamoto D."/>
            <person name="Yang H.P."/>
            <person name="Yang S.P."/>
            <person name="Yorke J.A."/>
            <person name="Yoshida K."/>
            <person name="Zdobnov E."/>
            <person name="Zhang P."/>
            <person name="Zhang Y."/>
            <person name="Zimin A.V."/>
            <person name="Baldwin J."/>
            <person name="Abdouelleil A."/>
            <person name="Abdulkadir J."/>
            <person name="Abebe A."/>
            <person name="Abera B."/>
            <person name="Abreu J."/>
            <person name="Acer S.C."/>
            <person name="Aftuck L."/>
            <person name="Alexander A."/>
            <person name="An P."/>
            <person name="Anderson E."/>
            <person name="Anderson S."/>
            <person name="Arachi H."/>
            <person name="Azer M."/>
            <person name="Bachantsang P."/>
            <person name="Barry A."/>
            <person name="Bayul T."/>
            <person name="Berlin A."/>
            <person name="Bessette D."/>
            <person name="Bloom T."/>
            <person name="Blye J."/>
            <person name="Boguslavskiy L."/>
            <person name="Bonnet C."/>
            <person name="Boukhgalter B."/>
            <person name="Bourzgui I."/>
            <person name="Brown A."/>
            <person name="Cahill P."/>
            <person name="Channer S."/>
            <person name="Cheshatsang Y."/>
            <person name="Chuda L."/>
            <person name="Citroen M."/>
            <person name="Collymore A."/>
            <person name="Cooke P."/>
            <person name="Costello M."/>
            <person name="D'Aco K."/>
            <person name="Daza R."/>
            <person name="De Haan G."/>
            <person name="DeGray S."/>
            <person name="DeMaso C."/>
            <person name="Dhargay N."/>
            <person name="Dooley K."/>
            <person name="Dooley E."/>
            <person name="Doricent M."/>
            <person name="Dorje P."/>
            <person name="Dorjee K."/>
            <person name="Dupes A."/>
            <person name="Elong R."/>
            <person name="Falk J."/>
            <person name="Farina A."/>
            <person name="Faro S."/>
            <person name="Ferguson D."/>
            <person name="Fisher S."/>
            <person name="Foley C.D."/>
            <person name="Franke A."/>
            <person name="Friedrich D."/>
            <person name="Gadbois L."/>
            <person name="Gearin G."/>
            <person name="Gearin C.R."/>
            <person name="Giannoukos G."/>
            <person name="Goode T."/>
            <person name="Graham J."/>
            <person name="Grandbois E."/>
            <person name="Grewal S."/>
            <person name="Gyaltsen K."/>
            <person name="Hafez N."/>
            <person name="Hagos B."/>
            <person name="Hall J."/>
            <person name="Henson C."/>
            <person name="Hollinger A."/>
            <person name="Honan T."/>
            <person name="Huard M.D."/>
            <person name="Hughes L."/>
            <person name="Hurhula B."/>
            <person name="Husby M.E."/>
            <person name="Kamat A."/>
            <person name="Kanga B."/>
            <person name="Kashin S."/>
            <person name="Khazanovich D."/>
            <person name="Kisner P."/>
            <person name="Lance K."/>
            <person name="Lara M."/>
            <person name="Lee W."/>
            <person name="Lennon N."/>
            <person name="Letendre F."/>
            <person name="LeVine R."/>
            <person name="Lipovsky A."/>
            <person name="Liu X."/>
            <person name="Liu J."/>
            <person name="Liu S."/>
            <person name="Lokyitsang T."/>
            <person name="Lokyitsang Y."/>
            <person name="Lubonja R."/>
            <person name="Lui A."/>
            <person name="MacDonald P."/>
            <person name="Magnisalis V."/>
            <person name="Maru K."/>
            <person name="Matthews C."/>
            <person name="McCusker W."/>
            <person name="McDonough S."/>
            <person name="Mehta T."/>
            <person name="Meldrim J."/>
            <person name="Meneus L."/>
            <person name="Mihai O."/>
            <person name="Mihalev A."/>
            <person name="Mihova T."/>
            <person name="Mittelman R."/>
            <person name="Mlenga V."/>
            <person name="Montmayeur A."/>
            <person name="Mulrain L."/>
            <person name="Navidi A."/>
            <person name="Naylor J."/>
            <person name="Negash T."/>
            <person name="Nguyen T."/>
            <person name="Nguyen N."/>
            <person name="Nicol R."/>
            <person name="Norbu C."/>
            <person name="Norbu N."/>
            <person name="Novod N."/>
            <person name="O'Neill B."/>
            <person name="Osman S."/>
            <person name="Markiewicz E."/>
            <person name="Oyono O.L."/>
            <person name="Patti C."/>
            <person name="Phunkhang P."/>
            <person name="Pierre F."/>
            <person name="Priest M."/>
            <person name="Raghuraman S."/>
            <person name="Rege F."/>
            <person name="Reyes R."/>
            <person name="Rise C."/>
            <person name="Rogov P."/>
            <person name="Ross K."/>
            <person name="Ryan E."/>
            <person name="Settipalli S."/>
            <person name="Shea T."/>
            <person name="Sherpa N."/>
            <person name="Shi L."/>
            <person name="Shih D."/>
            <person name="Sparrow T."/>
            <person name="Spaulding J."/>
            <person name="Stalker J."/>
            <person name="Stange-Thomann N."/>
            <person name="Stavropoulos S."/>
            <person name="Stone C."/>
            <person name="Strader C."/>
            <person name="Tesfaye S."/>
            <person name="Thomson T."/>
            <person name="Thoulutsang Y."/>
            <person name="Thoulutsang D."/>
            <person name="Topham K."/>
            <person name="Topping I."/>
            <person name="Tsamla T."/>
            <person name="Vassiliev H."/>
            <person name="Vo A."/>
            <person name="Wangchuk T."/>
            <person name="Wangdi T."/>
            <person name="Weiand M."/>
            <person name="Wilkinson J."/>
            <person name="Wilson A."/>
            <person name="Yadav S."/>
            <person name="Young G."/>
            <person name="Yu Q."/>
            <person name="Zembek L."/>
            <person name="Zhong D."/>
            <person name="Zimmer A."/>
            <person name="Zwirko Z."/>
            <person name="Jaffe D.B."/>
            <person name="Alvarez P."/>
            <person name="Brockman W."/>
            <person name="Butler J."/>
            <person name="Chin C."/>
            <person name="Gnerre S."/>
            <person name="Grabherr M."/>
            <person name="Kleber M."/>
            <person name="Mauceli E."/>
            <person name="MacCallum I."/>
        </authorList>
    </citation>
    <scope>NUCLEOTIDE SEQUENCE [LARGE SCALE GENOMIC DNA]</scope>
    <source>
        <strain evidence="3">white501</strain>
    </source>
</reference>
<evidence type="ECO:0000313" key="2">
    <source>
        <dbReference type="EMBL" id="EDX11612.1"/>
    </source>
</evidence>
<feature type="region of interest" description="Disordered" evidence="1">
    <location>
        <begin position="35"/>
        <end position="90"/>
    </location>
</feature>
<sequence>MSDYRLSRLAGMEQALGQDNGPNWEWRDGVVSHHFGTAQARQLNQRRLAGSSTPSPSPSPSASASSSSMSKSSMASAEERLSGSGPGQNNEQPFWAIPFMMSNYSQRGSDRRPRGIHYHYPIIDLSQSQDLESRSQKRVSTTSPDGETLKGTFCPDQDALRQVQGQNRVIADPGHNNTYRYIGSQNSCSNGMQIPSADRDLKLRCLSSLGLIPPATTLRGFTKGLRDQFLAGNK</sequence>
<accession>B4QVI7</accession>
<keyword evidence="3" id="KW-1185">Reference proteome</keyword>
<proteinExistence type="predicted"/>
<feature type="compositionally biased region" description="Low complexity" evidence="1">
    <location>
        <begin position="60"/>
        <end position="76"/>
    </location>
</feature>
<protein>
    <submittedName>
        <fullName evidence="2">GD19735</fullName>
    </submittedName>
</protein>
<evidence type="ECO:0000256" key="1">
    <source>
        <dbReference type="SAM" id="MobiDB-lite"/>
    </source>
</evidence>